<organism evidence="2 3">
    <name type="scientific">Portunus trituberculatus</name>
    <name type="common">Swimming crab</name>
    <name type="synonym">Neptunus trituberculatus</name>
    <dbReference type="NCBI Taxonomy" id="210409"/>
    <lineage>
        <taxon>Eukaryota</taxon>
        <taxon>Metazoa</taxon>
        <taxon>Ecdysozoa</taxon>
        <taxon>Arthropoda</taxon>
        <taxon>Crustacea</taxon>
        <taxon>Multicrustacea</taxon>
        <taxon>Malacostraca</taxon>
        <taxon>Eumalacostraca</taxon>
        <taxon>Eucarida</taxon>
        <taxon>Decapoda</taxon>
        <taxon>Pleocyemata</taxon>
        <taxon>Brachyura</taxon>
        <taxon>Eubrachyura</taxon>
        <taxon>Portunoidea</taxon>
        <taxon>Portunidae</taxon>
        <taxon>Portuninae</taxon>
        <taxon>Portunus</taxon>
    </lineage>
</organism>
<sequence>MSVVEVKAAATAEVPRASPLPAPWLSSPEPSRPAAEGLALLGPPPLITSFPHVSRISSFCDGFE</sequence>
<reference evidence="2 3" key="1">
    <citation type="submission" date="2019-05" db="EMBL/GenBank/DDBJ databases">
        <title>Another draft genome of Portunus trituberculatus and its Hox gene families provides insights of decapod evolution.</title>
        <authorList>
            <person name="Jeong J.-H."/>
            <person name="Song I."/>
            <person name="Kim S."/>
            <person name="Choi T."/>
            <person name="Kim D."/>
            <person name="Ryu S."/>
            <person name="Kim W."/>
        </authorList>
    </citation>
    <scope>NUCLEOTIDE SEQUENCE [LARGE SCALE GENOMIC DNA]</scope>
    <source>
        <tissue evidence="2">Muscle</tissue>
    </source>
</reference>
<protein>
    <submittedName>
        <fullName evidence="2">Uncharacterized protein</fullName>
    </submittedName>
</protein>
<evidence type="ECO:0000313" key="3">
    <source>
        <dbReference type="Proteomes" id="UP000324222"/>
    </source>
</evidence>
<comment type="caution">
    <text evidence="2">The sequence shown here is derived from an EMBL/GenBank/DDBJ whole genome shotgun (WGS) entry which is preliminary data.</text>
</comment>
<evidence type="ECO:0000313" key="2">
    <source>
        <dbReference type="EMBL" id="MPC42393.1"/>
    </source>
</evidence>
<dbReference type="EMBL" id="VSRR010005420">
    <property type="protein sequence ID" value="MPC42393.1"/>
    <property type="molecule type" value="Genomic_DNA"/>
</dbReference>
<proteinExistence type="predicted"/>
<gene>
    <name evidence="2" type="ORF">E2C01_036014</name>
</gene>
<evidence type="ECO:0000256" key="1">
    <source>
        <dbReference type="SAM" id="MobiDB-lite"/>
    </source>
</evidence>
<dbReference type="AlphaFoldDB" id="A0A5B7FBA5"/>
<feature type="region of interest" description="Disordered" evidence="1">
    <location>
        <begin position="1"/>
        <end position="38"/>
    </location>
</feature>
<dbReference type="Proteomes" id="UP000324222">
    <property type="component" value="Unassembled WGS sequence"/>
</dbReference>
<accession>A0A5B7FBA5</accession>
<keyword evidence="3" id="KW-1185">Reference proteome</keyword>
<name>A0A5B7FBA5_PORTR</name>